<organism evidence="1 2">
    <name type="scientific">Cyphomyrmex costatus</name>
    <dbReference type="NCBI Taxonomy" id="456900"/>
    <lineage>
        <taxon>Eukaryota</taxon>
        <taxon>Metazoa</taxon>
        <taxon>Ecdysozoa</taxon>
        <taxon>Arthropoda</taxon>
        <taxon>Hexapoda</taxon>
        <taxon>Insecta</taxon>
        <taxon>Pterygota</taxon>
        <taxon>Neoptera</taxon>
        <taxon>Endopterygota</taxon>
        <taxon>Hymenoptera</taxon>
        <taxon>Apocrita</taxon>
        <taxon>Aculeata</taxon>
        <taxon>Formicoidea</taxon>
        <taxon>Formicidae</taxon>
        <taxon>Myrmicinae</taxon>
        <taxon>Cyphomyrmex</taxon>
    </lineage>
</organism>
<protein>
    <submittedName>
        <fullName evidence="1">Uncharacterized protein</fullName>
    </submittedName>
</protein>
<dbReference type="EMBL" id="KQ977305">
    <property type="protein sequence ID" value="KYN03726.1"/>
    <property type="molecule type" value="Genomic_DNA"/>
</dbReference>
<gene>
    <name evidence="1" type="ORF">ALC62_05422</name>
</gene>
<keyword evidence="2" id="KW-1185">Reference proteome</keyword>
<name>A0A195CSQ6_9HYME</name>
<dbReference type="AlphaFoldDB" id="A0A195CSQ6"/>
<proteinExistence type="predicted"/>
<dbReference type="Proteomes" id="UP000078542">
    <property type="component" value="Unassembled WGS sequence"/>
</dbReference>
<accession>A0A195CSQ6</accession>
<evidence type="ECO:0000313" key="2">
    <source>
        <dbReference type="Proteomes" id="UP000078542"/>
    </source>
</evidence>
<evidence type="ECO:0000313" key="1">
    <source>
        <dbReference type="EMBL" id="KYN03726.1"/>
    </source>
</evidence>
<reference evidence="1 2" key="1">
    <citation type="submission" date="2016-03" db="EMBL/GenBank/DDBJ databases">
        <title>Cyphomyrmex costatus WGS genome.</title>
        <authorList>
            <person name="Nygaard S."/>
            <person name="Hu H."/>
            <person name="Boomsma J."/>
            <person name="Zhang G."/>
        </authorList>
    </citation>
    <scope>NUCLEOTIDE SEQUENCE [LARGE SCALE GENOMIC DNA]</scope>
    <source>
        <strain evidence="1">MS0001</strain>
        <tissue evidence="1">Whole body</tissue>
    </source>
</reference>
<sequence length="69" mass="7789">MRECLGCETYAKYTHTCVSSCAHFTFASTSVRASVFVPPSLQEVHQCYVTQHTLKPGSHNALEIEDYYN</sequence>